<dbReference type="RefSeq" id="WP_164508437.1">
    <property type="nucleotide sequence ID" value="NZ_JBHTON010000053.1"/>
</dbReference>
<feature type="transmembrane region" description="Helical" evidence="1">
    <location>
        <begin position="169"/>
        <end position="187"/>
    </location>
</feature>
<feature type="transmembrane region" description="Helical" evidence="1">
    <location>
        <begin position="88"/>
        <end position="109"/>
    </location>
</feature>
<organism evidence="3 4">
    <name type="scientific">Lacticaseibacillus baoqingensis</name>
    <dbReference type="NCBI Taxonomy" id="2486013"/>
    <lineage>
        <taxon>Bacteria</taxon>
        <taxon>Bacillati</taxon>
        <taxon>Bacillota</taxon>
        <taxon>Bacilli</taxon>
        <taxon>Lactobacillales</taxon>
        <taxon>Lactobacillaceae</taxon>
        <taxon>Lacticaseibacillus</taxon>
    </lineage>
</organism>
<sequence length="218" mass="23655">MTKNKWLVLAITSAVILATMGYGVSQYDSLPATMVIHWGMDNQPNGWMPKAGVIYGIPLIMLVIHLITVGSTYWASSHGQSAPRFERITAWIIPIVTIVMYVVTIRYAQGQAVNIRLWAIAVVGAVFILMGNYLPTVPTTAARQGWTGIGFNVPWQVTNQAGTLKTMRVLGYVMVAGGILLLGSLFLPTVASVVALALVIAAIIVVMPLSYVWTTRSH</sequence>
<keyword evidence="1" id="KW-0812">Transmembrane</keyword>
<feature type="transmembrane region" description="Helical" evidence="1">
    <location>
        <begin position="193"/>
        <end position="213"/>
    </location>
</feature>
<gene>
    <name evidence="3" type="ORF">ACFQ5J_12780</name>
</gene>
<evidence type="ECO:0000256" key="1">
    <source>
        <dbReference type="SAM" id="Phobius"/>
    </source>
</evidence>
<keyword evidence="4" id="KW-1185">Reference proteome</keyword>
<protein>
    <submittedName>
        <fullName evidence="3">DUF1648 domain-containing protein</fullName>
    </submittedName>
</protein>
<accession>A0ABW4EBW4</accession>
<name>A0ABW4EBW4_9LACO</name>
<dbReference type="InterPro" id="IPR012867">
    <property type="entry name" value="DUF1648"/>
</dbReference>
<dbReference type="PANTHER" id="PTHR37810">
    <property type="entry name" value="IMMUNITY PROTEIN SDPI"/>
    <property type="match status" value="1"/>
</dbReference>
<comment type="caution">
    <text evidence="3">The sequence shown here is derived from an EMBL/GenBank/DDBJ whole genome shotgun (WGS) entry which is preliminary data.</text>
</comment>
<evidence type="ECO:0000313" key="3">
    <source>
        <dbReference type="EMBL" id="MFD1486100.1"/>
    </source>
</evidence>
<dbReference type="Pfam" id="PF07853">
    <property type="entry name" value="DUF1648"/>
    <property type="match status" value="1"/>
</dbReference>
<dbReference type="Proteomes" id="UP001597252">
    <property type="component" value="Unassembled WGS sequence"/>
</dbReference>
<keyword evidence="1" id="KW-0472">Membrane</keyword>
<feature type="transmembrane region" description="Helical" evidence="1">
    <location>
        <begin position="53"/>
        <end position="76"/>
    </location>
</feature>
<evidence type="ECO:0000313" key="4">
    <source>
        <dbReference type="Proteomes" id="UP001597252"/>
    </source>
</evidence>
<dbReference type="PANTHER" id="PTHR37810:SF5">
    <property type="entry name" value="IMMUNITY PROTEIN SDPI"/>
    <property type="match status" value="1"/>
</dbReference>
<proteinExistence type="predicted"/>
<feature type="transmembrane region" description="Helical" evidence="1">
    <location>
        <begin position="115"/>
        <end position="134"/>
    </location>
</feature>
<dbReference type="PIRSF" id="PIRSF038959">
    <property type="entry name" value="SdpI"/>
    <property type="match status" value="1"/>
</dbReference>
<dbReference type="EMBL" id="JBHTON010000053">
    <property type="protein sequence ID" value="MFD1486100.1"/>
    <property type="molecule type" value="Genomic_DNA"/>
</dbReference>
<reference evidence="4" key="1">
    <citation type="journal article" date="2019" name="Int. J. Syst. Evol. Microbiol.">
        <title>The Global Catalogue of Microorganisms (GCM) 10K type strain sequencing project: providing services to taxonomists for standard genome sequencing and annotation.</title>
        <authorList>
            <consortium name="The Broad Institute Genomics Platform"/>
            <consortium name="The Broad Institute Genome Sequencing Center for Infectious Disease"/>
            <person name="Wu L."/>
            <person name="Ma J."/>
        </authorList>
    </citation>
    <scope>NUCLEOTIDE SEQUENCE [LARGE SCALE GENOMIC DNA]</scope>
    <source>
        <strain evidence="4">CCM 8903</strain>
    </source>
</reference>
<evidence type="ECO:0000259" key="2">
    <source>
        <dbReference type="Pfam" id="PF07853"/>
    </source>
</evidence>
<feature type="domain" description="DUF1648" evidence="2">
    <location>
        <begin position="15"/>
        <end position="62"/>
    </location>
</feature>
<keyword evidence="1" id="KW-1133">Transmembrane helix</keyword>
<dbReference type="InterPro" id="IPR026272">
    <property type="entry name" value="SdpI"/>
</dbReference>